<dbReference type="GO" id="GO:0005886">
    <property type="term" value="C:plasma membrane"/>
    <property type="evidence" value="ECO:0007669"/>
    <property type="project" value="UniProtKB-SubCell"/>
</dbReference>
<dbReference type="Proteomes" id="UP000185499">
    <property type="component" value="Chromosome"/>
</dbReference>
<dbReference type="InterPro" id="IPR003439">
    <property type="entry name" value="ABC_transporter-like_ATP-bd"/>
</dbReference>
<keyword evidence="13" id="KW-1185">Reference proteome</keyword>
<evidence type="ECO:0000259" key="10">
    <source>
        <dbReference type="PROSITE" id="PS50893"/>
    </source>
</evidence>
<evidence type="ECO:0000256" key="4">
    <source>
        <dbReference type="ARBA" id="ARBA00022692"/>
    </source>
</evidence>
<dbReference type="PANTHER" id="PTHR43394:SF1">
    <property type="entry name" value="ATP-BINDING CASSETTE SUB-FAMILY B MEMBER 10, MITOCHONDRIAL"/>
    <property type="match status" value="1"/>
</dbReference>
<dbReference type="SUPFAM" id="SSF52540">
    <property type="entry name" value="P-loop containing nucleoside triphosphate hydrolases"/>
    <property type="match status" value="1"/>
</dbReference>
<evidence type="ECO:0000259" key="11">
    <source>
        <dbReference type="PROSITE" id="PS50929"/>
    </source>
</evidence>
<dbReference type="RefSeq" id="WP_056945758.1">
    <property type="nucleotide sequence ID" value="NZ_AYYS01000002.1"/>
</dbReference>
<dbReference type="SUPFAM" id="SSF90123">
    <property type="entry name" value="ABC transporter transmembrane region"/>
    <property type="match status" value="1"/>
</dbReference>
<dbReference type="PROSITE" id="PS50893">
    <property type="entry name" value="ABC_TRANSPORTER_2"/>
    <property type="match status" value="1"/>
</dbReference>
<feature type="transmembrane region" description="Helical" evidence="9">
    <location>
        <begin position="277"/>
        <end position="300"/>
    </location>
</feature>
<feature type="domain" description="ABC transporter" evidence="10">
    <location>
        <begin position="329"/>
        <end position="564"/>
    </location>
</feature>
<accession>A0A1L6XC36</accession>
<dbReference type="InterPro" id="IPR039421">
    <property type="entry name" value="Type_1_exporter"/>
</dbReference>
<name>A0A1L6XC36_9LACO</name>
<evidence type="ECO:0000256" key="1">
    <source>
        <dbReference type="ARBA" id="ARBA00004651"/>
    </source>
</evidence>
<gene>
    <name evidence="12" type="ORF">LA20533_04445</name>
</gene>
<dbReference type="AlphaFoldDB" id="A0A1L6XC36"/>
<keyword evidence="4 9" id="KW-0812">Transmembrane</keyword>
<dbReference type="Pfam" id="PF00005">
    <property type="entry name" value="ABC_tran"/>
    <property type="match status" value="1"/>
</dbReference>
<evidence type="ECO:0000256" key="9">
    <source>
        <dbReference type="SAM" id="Phobius"/>
    </source>
</evidence>
<evidence type="ECO:0000256" key="7">
    <source>
        <dbReference type="ARBA" id="ARBA00022989"/>
    </source>
</evidence>
<dbReference type="GO" id="GO:0005524">
    <property type="term" value="F:ATP binding"/>
    <property type="evidence" value="ECO:0007669"/>
    <property type="project" value="UniProtKB-KW"/>
</dbReference>
<feature type="transmembrane region" description="Helical" evidence="9">
    <location>
        <begin position="51"/>
        <end position="75"/>
    </location>
</feature>
<feature type="transmembrane region" description="Helical" evidence="9">
    <location>
        <begin position="234"/>
        <end position="257"/>
    </location>
</feature>
<dbReference type="PANTHER" id="PTHR43394">
    <property type="entry name" value="ATP-DEPENDENT PERMEASE MDL1, MITOCHONDRIAL"/>
    <property type="match status" value="1"/>
</dbReference>
<evidence type="ECO:0000256" key="6">
    <source>
        <dbReference type="ARBA" id="ARBA00022840"/>
    </source>
</evidence>
<dbReference type="Gene3D" id="1.20.1560.10">
    <property type="entry name" value="ABC transporter type 1, transmembrane domain"/>
    <property type="match status" value="1"/>
</dbReference>
<dbReference type="GO" id="GO:0016887">
    <property type="term" value="F:ATP hydrolysis activity"/>
    <property type="evidence" value="ECO:0007669"/>
    <property type="project" value="InterPro"/>
</dbReference>
<dbReference type="InterPro" id="IPR036640">
    <property type="entry name" value="ABC1_TM_sf"/>
</dbReference>
<dbReference type="KEGG" id="lah:LA20533_04445"/>
<dbReference type="Pfam" id="PF00664">
    <property type="entry name" value="ABC_membrane"/>
    <property type="match status" value="1"/>
</dbReference>
<feature type="domain" description="ABC transmembrane type-1" evidence="11">
    <location>
        <begin position="17"/>
        <end position="297"/>
    </location>
</feature>
<dbReference type="InterPro" id="IPR003593">
    <property type="entry name" value="AAA+_ATPase"/>
</dbReference>
<dbReference type="InterPro" id="IPR011527">
    <property type="entry name" value="ABC1_TM_dom"/>
</dbReference>
<evidence type="ECO:0000313" key="12">
    <source>
        <dbReference type="EMBL" id="APT18558.1"/>
    </source>
</evidence>
<feature type="transmembrane region" description="Helical" evidence="9">
    <location>
        <begin position="156"/>
        <end position="174"/>
    </location>
</feature>
<dbReference type="SMART" id="SM00382">
    <property type="entry name" value="AAA"/>
    <property type="match status" value="1"/>
</dbReference>
<evidence type="ECO:0000256" key="3">
    <source>
        <dbReference type="ARBA" id="ARBA00022475"/>
    </source>
</evidence>
<dbReference type="Gene3D" id="3.40.50.300">
    <property type="entry name" value="P-loop containing nucleotide triphosphate hydrolases"/>
    <property type="match status" value="1"/>
</dbReference>
<protein>
    <submittedName>
        <fullName evidence="12">Multidrug ABC transporter ATP-binding protein</fullName>
    </submittedName>
</protein>
<comment type="subcellular location">
    <subcellularLocation>
        <location evidence="1">Cell membrane</location>
        <topology evidence="1">Multi-pass membrane protein</topology>
    </subcellularLocation>
</comment>
<keyword evidence="3" id="KW-1003">Cell membrane</keyword>
<reference evidence="12 13" key="1">
    <citation type="submission" date="2016-12" db="EMBL/GenBank/DDBJ databases">
        <title>The whole genome sequencing and assembly of Lactobacillus amylophilus DSM 20533T strain.</title>
        <authorList>
            <person name="Lee Y.-J."/>
            <person name="Yi H."/>
            <person name="Bahn Y.-S."/>
            <person name="Kim J.F."/>
            <person name="Lee D.-W."/>
        </authorList>
    </citation>
    <scope>NUCLEOTIDE SEQUENCE [LARGE SCALE GENOMIC DNA]</scope>
    <source>
        <strain evidence="12 13">DSM 20533</strain>
    </source>
</reference>
<organism evidence="12 13">
    <name type="scientific">Amylolactobacillus amylophilus DSM 20533 = JCM 1125</name>
    <dbReference type="NCBI Taxonomy" id="1423721"/>
    <lineage>
        <taxon>Bacteria</taxon>
        <taxon>Bacillati</taxon>
        <taxon>Bacillota</taxon>
        <taxon>Bacilli</taxon>
        <taxon>Lactobacillales</taxon>
        <taxon>Lactobacillaceae</taxon>
        <taxon>Amylolactobacillus</taxon>
    </lineage>
</organism>
<evidence type="ECO:0000256" key="5">
    <source>
        <dbReference type="ARBA" id="ARBA00022741"/>
    </source>
</evidence>
<keyword evidence="6 12" id="KW-0067">ATP-binding</keyword>
<dbReference type="FunFam" id="3.40.50.300:FF:000221">
    <property type="entry name" value="Multidrug ABC transporter ATP-binding protein"/>
    <property type="match status" value="1"/>
</dbReference>
<keyword evidence="2" id="KW-0813">Transport</keyword>
<keyword evidence="7 9" id="KW-1133">Transmembrane helix</keyword>
<keyword evidence="5" id="KW-0547">Nucleotide-binding</keyword>
<dbReference type="GO" id="GO:0015421">
    <property type="term" value="F:ABC-type oligopeptide transporter activity"/>
    <property type="evidence" value="ECO:0007669"/>
    <property type="project" value="TreeGrafter"/>
</dbReference>
<evidence type="ECO:0000313" key="13">
    <source>
        <dbReference type="Proteomes" id="UP000185499"/>
    </source>
</evidence>
<dbReference type="PROSITE" id="PS50929">
    <property type="entry name" value="ABC_TM1F"/>
    <property type="match status" value="1"/>
</dbReference>
<evidence type="ECO:0000256" key="2">
    <source>
        <dbReference type="ARBA" id="ARBA00022448"/>
    </source>
</evidence>
<feature type="transmembrane region" description="Helical" evidence="9">
    <location>
        <begin position="133"/>
        <end position="150"/>
    </location>
</feature>
<dbReference type="InterPro" id="IPR027417">
    <property type="entry name" value="P-loop_NTPase"/>
</dbReference>
<feature type="transmembrane region" description="Helical" evidence="9">
    <location>
        <begin position="12"/>
        <end position="31"/>
    </location>
</feature>
<dbReference type="EMBL" id="CP018888">
    <property type="protein sequence ID" value="APT18558.1"/>
    <property type="molecule type" value="Genomic_DNA"/>
</dbReference>
<evidence type="ECO:0000256" key="8">
    <source>
        <dbReference type="ARBA" id="ARBA00023136"/>
    </source>
</evidence>
<keyword evidence="8 9" id="KW-0472">Membrane</keyword>
<sequence length="571" mass="63031">MKLLGLYLKKYWSNVTVATGAMVVIAFATLWQPKLLQNMIDAILQNDKQTVYELGIQLMGLAVLGIIAGIVNTIFSAKASQSIAADMRELAYRKIQTFSYGNIQKFSASNLVVRLTNDINQVQMVVMSLLQQLTRIPVLFIGSFILAIAVMPSLWWVIIAMLVLIVTTAMVSFTKMGKFFGQMQEMMEKNNTLARENLMGMRVVKSFVQEQEQIDKFSEASDEMTDVTIKIGNLFSILIPSFFLVGNMAVAVVVLLVGNMVTKDPGVLGASQAFISYLMQILFAVVMGGFMMTGASRAFVSLARLKEIYDEEPELTYPDVASIDLAASVEFEHVSFQYPNDDKKVLDDISFTVEPGEMIGVVGATGSGKSTLAQLIPRLYDPTEGVIKVGGHDLKTVNEESLRRTISFVLQRSTMFSGTISHNLRQGKPDATVDEMRWAAGVAQSAEFIEKLEHQYDAEVEERSANFSGGQKQRLSITRGVIAKPKILIMDDSTSALDAKSEKLVQEALDRELAGTTTFVIAEKISSIVKADKILVLDQGKLVGIGTHRELRQTNATYQEIYATQKALEEV</sequence>
<dbReference type="OrthoDB" id="9770415at2"/>
<dbReference type="CDD" id="cd18548">
    <property type="entry name" value="ABC_6TM_Tm287_like"/>
    <property type="match status" value="1"/>
</dbReference>
<proteinExistence type="predicted"/>